<organism evidence="2 3">
    <name type="scientific">Nesterenkonia sedimenti</name>
    <dbReference type="NCBI Taxonomy" id="1463632"/>
    <lineage>
        <taxon>Bacteria</taxon>
        <taxon>Bacillati</taxon>
        <taxon>Actinomycetota</taxon>
        <taxon>Actinomycetes</taxon>
        <taxon>Micrococcales</taxon>
        <taxon>Micrococcaceae</taxon>
        <taxon>Nesterenkonia</taxon>
    </lineage>
</organism>
<dbReference type="EMBL" id="JABAHY010000006">
    <property type="protein sequence ID" value="NLS09949.1"/>
    <property type="molecule type" value="Genomic_DNA"/>
</dbReference>
<proteinExistence type="predicted"/>
<keyword evidence="3" id="KW-1185">Reference proteome</keyword>
<reference evidence="2 3" key="1">
    <citation type="submission" date="2020-04" db="EMBL/GenBank/DDBJ databases">
        <title>Nesterenkonia sp. nov., isolated from marine sediment.</title>
        <authorList>
            <person name="Zhang G."/>
        </authorList>
    </citation>
    <scope>NUCLEOTIDE SEQUENCE [LARGE SCALE GENOMIC DNA]</scope>
    <source>
        <strain evidence="2 3">MY13</strain>
    </source>
</reference>
<name>A0A7X8TJY9_9MICC</name>
<dbReference type="RefSeq" id="WP_168887430.1">
    <property type="nucleotide sequence ID" value="NZ_JABAHY010000006.1"/>
</dbReference>
<evidence type="ECO:0000256" key="1">
    <source>
        <dbReference type="SAM" id="MobiDB-lite"/>
    </source>
</evidence>
<feature type="compositionally biased region" description="Acidic residues" evidence="1">
    <location>
        <begin position="277"/>
        <end position="286"/>
    </location>
</feature>
<evidence type="ECO:0000313" key="2">
    <source>
        <dbReference type="EMBL" id="NLS09949.1"/>
    </source>
</evidence>
<comment type="caution">
    <text evidence="2">The sequence shown here is derived from an EMBL/GenBank/DDBJ whole genome shotgun (WGS) entry which is preliminary data.</text>
</comment>
<accession>A0A7X8TJY9</accession>
<dbReference type="AlphaFoldDB" id="A0A7X8TJY9"/>
<evidence type="ECO:0000313" key="3">
    <source>
        <dbReference type="Proteomes" id="UP000523139"/>
    </source>
</evidence>
<dbReference type="Proteomes" id="UP000523139">
    <property type="component" value="Unassembled WGS sequence"/>
</dbReference>
<protein>
    <submittedName>
        <fullName evidence="2">Uncharacterized protein</fullName>
    </submittedName>
</protein>
<feature type="region of interest" description="Disordered" evidence="1">
    <location>
        <begin position="265"/>
        <end position="286"/>
    </location>
</feature>
<gene>
    <name evidence="2" type="ORF">HGQ17_08025</name>
</gene>
<sequence>MWSEWFHELSEEDLEEGVRDFNWSSHELTVRFGDLANYLMLDDLDGIEFDFYEAVDQAVSAGQPPEQVGALYGEFDAESLRSEFADLGWEGEEVLETELDFEGARLLSMYMPRVLTEEDRLLYGRQNADLESDTSATDDERIQEQLDCLGDVVAGAITGGIAVGVAPDDDDLPRGVICAEGDPEELSETIAQEVESGASWRNGRPYSEYFIDPEEDPHGELARVYVNFPEVGEDDARLPYNLFNLHFQQDLPGLVDEADAEFQDLMDDALDSPLGGEDNDDDAEDQ</sequence>